<dbReference type="PANTHER" id="PTHR46368:SF4">
    <property type="entry name" value="OS10G0403700 PROTEIN"/>
    <property type="match status" value="1"/>
</dbReference>
<dbReference type="EnsemblProtists" id="EKX48165">
    <property type="protein sequence ID" value="EKX48165"/>
    <property type="gene ID" value="GUITHDRAFT_106240"/>
</dbReference>
<dbReference type="PaxDb" id="55529-EKX48165"/>
<comment type="similarity">
    <text evidence="1">Belongs to the Gfo/Idh/MocA family.</text>
</comment>
<gene>
    <name evidence="4" type="ORF">GUITHDRAFT_106240</name>
</gene>
<dbReference type="OMA" id="NIAWRAW"/>
<keyword evidence="6" id="KW-1185">Reference proteome</keyword>
<evidence type="ECO:0000259" key="3">
    <source>
        <dbReference type="Pfam" id="PF22725"/>
    </source>
</evidence>
<dbReference type="GO" id="GO:0000166">
    <property type="term" value="F:nucleotide binding"/>
    <property type="evidence" value="ECO:0007669"/>
    <property type="project" value="InterPro"/>
</dbReference>
<name>L1JJ98_GUITC</name>
<dbReference type="RefSeq" id="XP_005835145.1">
    <property type="nucleotide sequence ID" value="XM_005835088.1"/>
</dbReference>
<dbReference type="Pfam" id="PF22725">
    <property type="entry name" value="GFO_IDH_MocA_C3"/>
    <property type="match status" value="1"/>
</dbReference>
<dbReference type="Gene3D" id="3.40.50.720">
    <property type="entry name" value="NAD(P)-binding Rossmann-like Domain"/>
    <property type="match status" value="1"/>
</dbReference>
<protein>
    <recommendedName>
        <fullName evidence="7">Gfo/Idh/MocA-like oxidoreductase N-terminal domain-containing protein</fullName>
    </recommendedName>
</protein>
<dbReference type="HOGENOM" id="CLU_023194_5_3_1"/>
<evidence type="ECO:0000313" key="6">
    <source>
        <dbReference type="Proteomes" id="UP000011087"/>
    </source>
</evidence>
<dbReference type="InterPro" id="IPR036291">
    <property type="entry name" value="NAD(P)-bd_dom_sf"/>
</dbReference>
<dbReference type="Pfam" id="PF01408">
    <property type="entry name" value="GFO_IDH_MocA"/>
    <property type="match status" value="1"/>
</dbReference>
<dbReference type="Proteomes" id="UP000011087">
    <property type="component" value="Unassembled WGS sequence"/>
</dbReference>
<evidence type="ECO:0000313" key="4">
    <source>
        <dbReference type="EMBL" id="EKX48165.1"/>
    </source>
</evidence>
<reference evidence="4 6" key="1">
    <citation type="journal article" date="2012" name="Nature">
        <title>Algal genomes reveal evolutionary mosaicism and the fate of nucleomorphs.</title>
        <authorList>
            <consortium name="DOE Joint Genome Institute"/>
            <person name="Curtis B.A."/>
            <person name="Tanifuji G."/>
            <person name="Burki F."/>
            <person name="Gruber A."/>
            <person name="Irimia M."/>
            <person name="Maruyama S."/>
            <person name="Arias M.C."/>
            <person name="Ball S.G."/>
            <person name="Gile G.H."/>
            <person name="Hirakawa Y."/>
            <person name="Hopkins J.F."/>
            <person name="Kuo A."/>
            <person name="Rensing S.A."/>
            <person name="Schmutz J."/>
            <person name="Symeonidi A."/>
            <person name="Elias M."/>
            <person name="Eveleigh R.J."/>
            <person name="Herman E.K."/>
            <person name="Klute M.J."/>
            <person name="Nakayama T."/>
            <person name="Obornik M."/>
            <person name="Reyes-Prieto A."/>
            <person name="Armbrust E.V."/>
            <person name="Aves S.J."/>
            <person name="Beiko R.G."/>
            <person name="Coutinho P."/>
            <person name="Dacks J.B."/>
            <person name="Durnford D.G."/>
            <person name="Fast N.M."/>
            <person name="Green B.R."/>
            <person name="Grisdale C.J."/>
            <person name="Hempel F."/>
            <person name="Henrissat B."/>
            <person name="Hoppner M.P."/>
            <person name="Ishida K."/>
            <person name="Kim E."/>
            <person name="Koreny L."/>
            <person name="Kroth P.G."/>
            <person name="Liu Y."/>
            <person name="Malik S.B."/>
            <person name="Maier U.G."/>
            <person name="McRose D."/>
            <person name="Mock T."/>
            <person name="Neilson J.A."/>
            <person name="Onodera N.T."/>
            <person name="Poole A.M."/>
            <person name="Pritham E.J."/>
            <person name="Richards T.A."/>
            <person name="Rocap G."/>
            <person name="Roy S.W."/>
            <person name="Sarai C."/>
            <person name="Schaack S."/>
            <person name="Shirato S."/>
            <person name="Slamovits C.H."/>
            <person name="Spencer D.F."/>
            <person name="Suzuki S."/>
            <person name="Worden A.Z."/>
            <person name="Zauner S."/>
            <person name="Barry K."/>
            <person name="Bell C."/>
            <person name="Bharti A.K."/>
            <person name="Crow J.A."/>
            <person name="Grimwood J."/>
            <person name="Kramer R."/>
            <person name="Lindquist E."/>
            <person name="Lucas S."/>
            <person name="Salamov A."/>
            <person name="McFadden G.I."/>
            <person name="Lane C.E."/>
            <person name="Keeling P.J."/>
            <person name="Gray M.W."/>
            <person name="Grigoriev I.V."/>
            <person name="Archibald J.M."/>
        </authorList>
    </citation>
    <scope>NUCLEOTIDE SEQUENCE</scope>
    <source>
        <strain evidence="4 6">CCMP2712</strain>
    </source>
</reference>
<dbReference type="GeneID" id="17304723"/>
<dbReference type="InterPro" id="IPR000683">
    <property type="entry name" value="Gfo/Idh/MocA-like_OxRdtase_N"/>
</dbReference>
<feature type="domain" description="GFO/IDH/MocA-like oxidoreductase" evidence="3">
    <location>
        <begin position="142"/>
        <end position="263"/>
    </location>
</feature>
<dbReference type="OrthoDB" id="2129491at2759"/>
<dbReference type="eggNOG" id="KOG2741">
    <property type="taxonomic scope" value="Eukaryota"/>
</dbReference>
<organism evidence="4">
    <name type="scientific">Guillardia theta (strain CCMP2712)</name>
    <name type="common">Cryptophyte</name>
    <dbReference type="NCBI Taxonomy" id="905079"/>
    <lineage>
        <taxon>Eukaryota</taxon>
        <taxon>Cryptophyceae</taxon>
        <taxon>Pyrenomonadales</taxon>
        <taxon>Geminigeraceae</taxon>
        <taxon>Guillardia</taxon>
    </lineage>
</organism>
<evidence type="ECO:0000256" key="1">
    <source>
        <dbReference type="ARBA" id="ARBA00010928"/>
    </source>
</evidence>
<reference evidence="5" key="3">
    <citation type="submission" date="2015-06" db="UniProtKB">
        <authorList>
            <consortium name="EnsemblProtists"/>
        </authorList>
    </citation>
    <scope>IDENTIFICATION</scope>
</reference>
<accession>L1JJ98</accession>
<evidence type="ECO:0008006" key="7">
    <source>
        <dbReference type="Google" id="ProtNLM"/>
    </source>
</evidence>
<dbReference type="KEGG" id="gtt:GUITHDRAFT_106240"/>
<evidence type="ECO:0000259" key="2">
    <source>
        <dbReference type="Pfam" id="PF01408"/>
    </source>
</evidence>
<reference evidence="6" key="2">
    <citation type="submission" date="2012-11" db="EMBL/GenBank/DDBJ databases">
        <authorList>
            <person name="Kuo A."/>
            <person name="Curtis B.A."/>
            <person name="Tanifuji G."/>
            <person name="Burki F."/>
            <person name="Gruber A."/>
            <person name="Irimia M."/>
            <person name="Maruyama S."/>
            <person name="Arias M.C."/>
            <person name="Ball S.G."/>
            <person name="Gile G.H."/>
            <person name="Hirakawa Y."/>
            <person name="Hopkins J.F."/>
            <person name="Rensing S.A."/>
            <person name="Schmutz J."/>
            <person name="Symeonidi A."/>
            <person name="Elias M."/>
            <person name="Eveleigh R.J."/>
            <person name="Herman E.K."/>
            <person name="Klute M.J."/>
            <person name="Nakayama T."/>
            <person name="Obornik M."/>
            <person name="Reyes-Prieto A."/>
            <person name="Armbrust E.V."/>
            <person name="Aves S.J."/>
            <person name="Beiko R.G."/>
            <person name="Coutinho P."/>
            <person name="Dacks J.B."/>
            <person name="Durnford D.G."/>
            <person name="Fast N.M."/>
            <person name="Green B.R."/>
            <person name="Grisdale C."/>
            <person name="Hempe F."/>
            <person name="Henrissat B."/>
            <person name="Hoppner M.P."/>
            <person name="Ishida K.-I."/>
            <person name="Kim E."/>
            <person name="Koreny L."/>
            <person name="Kroth P.G."/>
            <person name="Liu Y."/>
            <person name="Malik S.-B."/>
            <person name="Maier U.G."/>
            <person name="McRose D."/>
            <person name="Mock T."/>
            <person name="Neilson J.A."/>
            <person name="Onodera N.T."/>
            <person name="Poole A.M."/>
            <person name="Pritham E.J."/>
            <person name="Richards T.A."/>
            <person name="Rocap G."/>
            <person name="Roy S.W."/>
            <person name="Sarai C."/>
            <person name="Schaack S."/>
            <person name="Shirato S."/>
            <person name="Slamovits C.H."/>
            <person name="Spencer D.F."/>
            <person name="Suzuki S."/>
            <person name="Worden A.Z."/>
            <person name="Zauner S."/>
            <person name="Barry K."/>
            <person name="Bell C."/>
            <person name="Bharti A.K."/>
            <person name="Crow J.A."/>
            <person name="Grimwood J."/>
            <person name="Kramer R."/>
            <person name="Lindquist E."/>
            <person name="Lucas S."/>
            <person name="Salamov A."/>
            <person name="McFadden G.I."/>
            <person name="Lane C.E."/>
            <person name="Keeling P.J."/>
            <person name="Gray M.W."/>
            <person name="Grigoriev I.V."/>
            <person name="Archibald J.M."/>
        </authorList>
    </citation>
    <scope>NUCLEOTIDE SEQUENCE</scope>
    <source>
        <strain evidence="6">CCMP2712</strain>
    </source>
</reference>
<dbReference type="SUPFAM" id="SSF55347">
    <property type="entry name" value="Glyceraldehyde-3-phosphate dehydrogenase-like, C-terminal domain"/>
    <property type="match status" value="1"/>
</dbReference>
<dbReference type="InterPro" id="IPR055170">
    <property type="entry name" value="GFO_IDH_MocA-like_dom"/>
</dbReference>
<dbReference type="EMBL" id="JH992987">
    <property type="protein sequence ID" value="EKX48165.1"/>
    <property type="molecule type" value="Genomic_DNA"/>
</dbReference>
<dbReference type="AlphaFoldDB" id="L1JJ98"/>
<feature type="domain" description="Gfo/Idh/MocA-like oxidoreductase N-terminal" evidence="2">
    <location>
        <begin position="9"/>
        <end position="127"/>
    </location>
</feature>
<dbReference type="STRING" id="905079.L1JJ98"/>
<dbReference type="Gene3D" id="3.30.360.10">
    <property type="entry name" value="Dihydrodipicolinate Reductase, domain 2"/>
    <property type="match status" value="1"/>
</dbReference>
<dbReference type="PANTHER" id="PTHR46368">
    <property type="match status" value="1"/>
</dbReference>
<proteinExistence type="inferred from homology"/>
<dbReference type="SUPFAM" id="SSF51735">
    <property type="entry name" value="NAD(P)-binding Rossmann-fold domains"/>
    <property type="match status" value="1"/>
</dbReference>
<sequence length="354" mass="39640">MAEEAKAVGWGILGTADIARKLVRAISRAGGSRLVAVGSRTLERVESWCEQNQIPSEVARYGNYEEVLRDGKVDVVYIPLPTSMHKEWVQKAADAGKHILCEKPVGMNAQEVEEMIACCEHNNVQFMDGVMWMHHVRVPVLRKAVDNQDMMGEVVRIVTSFTFFGGEEFDRTNIRMKSNLDGLGCVGDLGWYNVRAIVWAFQKEPNEDYQVYAVAHKRNSEGVIKSLNATLFYDDGRFASLDCGFDTNCRQTLEIAGTKSSIRLDDFVLNASEESSSFIVNTSAFKDSGMIVEQTSSKHEAGGCCQEVRMVECMSKIVRTRQLEDYWPKIALQTQRTIDAIMKSAESGQPVKLK</sequence>
<evidence type="ECO:0000313" key="5">
    <source>
        <dbReference type="EnsemblProtists" id="EKX48165"/>
    </source>
</evidence>